<name>A0A0Q9X5N9_DROWI</name>
<evidence type="ECO:0000313" key="4">
    <source>
        <dbReference type="EMBL" id="KRG00338.1"/>
    </source>
</evidence>
<reference evidence="4 5" key="1">
    <citation type="journal article" date="2007" name="Nature">
        <title>Evolution of genes and genomes on the Drosophila phylogeny.</title>
        <authorList>
            <consortium name="Drosophila 12 Genomes Consortium"/>
            <person name="Clark A.G."/>
            <person name="Eisen M.B."/>
            <person name="Smith D.R."/>
            <person name="Bergman C.M."/>
            <person name="Oliver B."/>
            <person name="Markow T.A."/>
            <person name="Kaufman T.C."/>
            <person name="Kellis M."/>
            <person name="Gelbart W."/>
            <person name="Iyer V.N."/>
            <person name="Pollard D.A."/>
            <person name="Sackton T.B."/>
            <person name="Larracuente A.M."/>
            <person name="Singh N.D."/>
            <person name="Abad J.P."/>
            <person name="Abt D.N."/>
            <person name="Adryan B."/>
            <person name="Aguade M."/>
            <person name="Akashi H."/>
            <person name="Anderson W.W."/>
            <person name="Aquadro C.F."/>
            <person name="Ardell D.H."/>
            <person name="Arguello R."/>
            <person name="Artieri C.G."/>
            <person name="Barbash D.A."/>
            <person name="Barker D."/>
            <person name="Barsanti P."/>
            <person name="Batterham P."/>
            <person name="Batzoglou S."/>
            <person name="Begun D."/>
            <person name="Bhutkar A."/>
            <person name="Blanco E."/>
            <person name="Bosak S.A."/>
            <person name="Bradley R.K."/>
            <person name="Brand A.D."/>
            <person name="Brent M.R."/>
            <person name="Brooks A.N."/>
            <person name="Brown R.H."/>
            <person name="Butlin R.K."/>
            <person name="Caggese C."/>
            <person name="Calvi B.R."/>
            <person name="Bernardo de Carvalho A."/>
            <person name="Caspi A."/>
            <person name="Castrezana S."/>
            <person name="Celniker S.E."/>
            <person name="Chang J.L."/>
            <person name="Chapple C."/>
            <person name="Chatterji S."/>
            <person name="Chinwalla A."/>
            <person name="Civetta A."/>
            <person name="Clifton S.W."/>
            <person name="Comeron J.M."/>
            <person name="Costello J.C."/>
            <person name="Coyne J.A."/>
            <person name="Daub J."/>
            <person name="David R.G."/>
            <person name="Delcher A.L."/>
            <person name="Delehaunty K."/>
            <person name="Do C.B."/>
            <person name="Ebling H."/>
            <person name="Edwards K."/>
            <person name="Eickbush T."/>
            <person name="Evans J.D."/>
            <person name="Filipski A."/>
            <person name="Findeiss S."/>
            <person name="Freyhult E."/>
            <person name="Fulton L."/>
            <person name="Fulton R."/>
            <person name="Garcia A.C."/>
            <person name="Gardiner A."/>
            <person name="Garfield D.A."/>
            <person name="Garvin B.E."/>
            <person name="Gibson G."/>
            <person name="Gilbert D."/>
            <person name="Gnerre S."/>
            <person name="Godfrey J."/>
            <person name="Good R."/>
            <person name="Gotea V."/>
            <person name="Gravely B."/>
            <person name="Greenberg A.J."/>
            <person name="Griffiths-Jones S."/>
            <person name="Gross S."/>
            <person name="Guigo R."/>
            <person name="Gustafson E.A."/>
            <person name="Haerty W."/>
            <person name="Hahn M.W."/>
            <person name="Halligan D.L."/>
            <person name="Halpern A.L."/>
            <person name="Halter G.M."/>
            <person name="Han M.V."/>
            <person name="Heger A."/>
            <person name="Hillier L."/>
            <person name="Hinrichs A.S."/>
            <person name="Holmes I."/>
            <person name="Hoskins R.A."/>
            <person name="Hubisz M.J."/>
            <person name="Hultmark D."/>
            <person name="Huntley M.A."/>
            <person name="Jaffe D.B."/>
            <person name="Jagadeeshan S."/>
            <person name="Jeck W.R."/>
            <person name="Johnson J."/>
            <person name="Jones C.D."/>
            <person name="Jordan W.C."/>
            <person name="Karpen G.H."/>
            <person name="Kataoka E."/>
            <person name="Keightley P.D."/>
            <person name="Kheradpour P."/>
            <person name="Kirkness E.F."/>
            <person name="Koerich L.B."/>
            <person name="Kristiansen K."/>
            <person name="Kudrna D."/>
            <person name="Kulathinal R.J."/>
            <person name="Kumar S."/>
            <person name="Kwok R."/>
            <person name="Lander E."/>
            <person name="Langley C.H."/>
            <person name="Lapoint R."/>
            <person name="Lazzaro B.P."/>
            <person name="Lee S.J."/>
            <person name="Levesque L."/>
            <person name="Li R."/>
            <person name="Lin C.F."/>
            <person name="Lin M.F."/>
            <person name="Lindblad-Toh K."/>
            <person name="Llopart A."/>
            <person name="Long M."/>
            <person name="Low L."/>
            <person name="Lozovsky E."/>
            <person name="Lu J."/>
            <person name="Luo M."/>
            <person name="Machado C.A."/>
            <person name="Makalowski W."/>
            <person name="Marzo M."/>
            <person name="Matsuda M."/>
            <person name="Matzkin L."/>
            <person name="McAllister B."/>
            <person name="McBride C.S."/>
            <person name="McKernan B."/>
            <person name="McKernan K."/>
            <person name="Mendez-Lago M."/>
            <person name="Minx P."/>
            <person name="Mollenhauer M.U."/>
            <person name="Montooth K."/>
            <person name="Mount S.M."/>
            <person name="Mu X."/>
            <person name="Myers E."/>
            <person name="Negre B."/>
            <person name="Newfeld S."/>
            <person name="Nielsen R."/>
            <person name="Noor M.A."/>
            <person name="O'Grady P."/>
            <person name="Pachter L."/>
            <person name="Papaceit M."/>
            <person name="Parisi M.J."/>
            <person name="Parisi M."/>
            <person name="Parts L."/>
            <person name="Pedersen J.S."/>
            <person name="Pesole G."/>
            <person name="Phillippy A.M."/>
            <person name="Ponting C.P."/>
            <person name="Pop M."/>
            <person name="Porcelli D."/>
            <person name="Powell J.R."/>
            <person name="Prohaska S."/>
            <person name="Pruitt K."/>
            <person name="Puig M."/>
            <person name="Quesneville H."/>
            <person name="Ram K.R."/>
            <person name="Rand D."/>
            <person name="Rasmussen M.D."/>
            <person name="Reed L.K."/>
            <person name="Reenan R."/>
            <person name="Reily A."/>
            <person name="Remington K.A."/>
            <person name="Rieger T.T."/>
            <person name="Ritchie M.G."/>
            <person name="Robin C."/>
            <person name="Rogers Y.H."/>
            <person name="Rohde C."/>
            <person name="Rozas J."/>
            <person name="Rubenfield M.J."/>
            <person name="Ruiz A."/>
            <person name="Russo S."/>
            <person name="Salzberg S.L."/>
            <person name="Sanchez-Gracia A."/>
            <person name="Saranga D.J."/>
            <person name="Sato H."/>
            <person name="Schaeffer S.W."/>
            <person name="Schatz M.C."/>
            <person name="Schlenke T."/>
            <person name="Schwartz R."/>
            <person name="Segarra C."/>
            <person name="Singh R.S."/>
            <person name="Sirot L."/>
            <person name="Sirota M."/>
            <person name="Sisneros N.B."/>
            <person name="Smith C.D."/>
            <person name="Smith T.F."/>
            <person name="Spieth J."/>
            <person name="Stage D.E."/>
            <person name="Stark A."/>
            <person name="Stephan W."/>
            <person name="Strausberg R.L."/>
            <person name="Strempel S."/>
            <person name="Sturgill D."/>
            <person name="Sutton G."/>
            <person name="Sutton G.G."/>
            <person name="Tao W."/>
            <person name="Teichmann S."/>
            <person name="Tobari Y.N."/>
            <person name="Tomimura Y."/>
            <person name="Tsolas J.M."/>
            <person name="Valente V.L."/>
            <person name="Venter E."/>
            <person name="Venter J.C."/>
            <person name="Vicario S."/>
            <person name="Vieira F.G."/>
            <person name="Vilella A.J."/>
            <person name="Villasante A."/>
            <person name="Walenz B."/>
            <person name="Wang J."/>
            <person name="Wasserman M."/>
            <person name="Watts T."/>
            <person name="Wilson D."/>
            <person name="Wilson R.K."/>
            <person name="Wing R.A."/>
            <person name="Wolfner M.F."/>
            <person name="Wong A."/>
            <person name="Wong G.K."/>
            <person name="Wu C.I."/>
            <person name="Wu G."/>
            <person name="Yamamoto D."/>
            <person name="Yang H.P."/>
            <person name="Yang S.P."/>
            <person name="Yorke J.A."/>
            <person name="Yoshida K."/>
            <person name="Zdobnov E."/>
            <person name="Zhang P."/>
            <person name="Zhang Y."/>
            <person name="Zimin A.V."/>
            <person name="Baldwin J."/>
            <person name="Abdouelleil A."/>
            <person name="Abdulkadir J."/>
            <person name="Abebe A."/>
            <person name="Abera B."/>
            <person name="Abreu J."/>
            <person name="Acer S.C."/>
            <person name="Aftuck L."/>
            <person name="Alexander A."/>
            <person name="An P."/>
            <person name="Anderson E."/>
            <person name="Anderson S."/>
            <person name="Arachi H."/>
            <person name="Azer M."/>
            <person name="Bachantsang P."/>
            <person name="Barry A."/>
            <person name="Bayul T."/>
            <person name="Berlin A."/>
            <person name="Bessette D."/>
            <person name="Bloom T."/>
            <person name="Blye J."/>
            <person name="Boguslavskiy L."/>
            <person name="Bonnet C."/>
            <person name="Boukhgalter B."/>
            <person name="Bourzgui I."/>
            <person name="Brown A."/>
            <person name="Cahill P."/>
            <person name="Channer S."/>
            <person name="Cheshatsang Y."/>
            <person name="Chuda L."/>
            <person name="Citroen M."/>
            <person name="Collymore A."/>
            <person name="Cooke P."/>
            <person name="Costello M."/>
            <person name="D'Aco K."/>
            <person name="Daza R."/>
            <person name="De Haan G."/>
            <person name="DeGray S."/>
            <person name="DeMaso C."/>
            <person name="Dhargay N."/>
            <person name="Dooley K."/>
            <person name="Dooley E."/>
            <person name="Doricent M."/>
            <person name="Dorje P."/>
            <person name="Dorjee K."/>
            <person name="Dupes A."/>
            <person name="Elong R."/>
            <person name="Falk J."/>
            <person name="Farina A."/>
            <person name="Faro S."/>
            <person name="Ferguson D."/>
            <person name="Fisher S."/>
            <person name="Foley C.D."/>
            <person name="Franke A."/>
            <person name="Friedrich D."/>
            <person name="Gadbois L."/>
            <person name="Gearin G."/>
            <person name="Gearin C.R."/>
            <person name="Giannoukos G."/>
            <person name="Goode T."/>
            <person name="Graham J."/>
            <person name="Grandbois E."/>
            <person name="Grewal S."/>
            <person name="Gyaltsen K."/>
            <person name="Hafez N."/>
            <person name="Hagos B."/>
            <person name="Hall J."/>
            <person name="Henson C."/>
            <person name="Hollinger A."/>
            <person name="Honan T."/>
            <person name="Huard M.D."/>
            <person name="Hughes L."/>
            <person name="Hurhula B."/>
            <person name="Husby M.E."/>
            <person name="Kamat A."/>
            <person name="Kanga B."/>
            <person name="Kashin S."/>
            <person name="Khazanovich D."/>
            <person name="Kisner P."/>
            <person name="Lance K."/>
            <person name="Lara M."/>
            <person name="Lee W."/>
            <person name="Lennon N."/>
            <person name="Letendre F."/>
            <person name="LeVine R."/>
            <person name="Lipovsky A."/>
            <person name="Liu X."/>
            <person name="Liu J."/>
            <person name="Liu S."/>
            <person name="Lokyitsang T."/>
            <person name="Lokyitsang Y."/>
            <person name="Lubonja R."/>
            <person name="Lui A."/>
            <person name="MacDonald P."/>
            <person name="Magnisalis V."/>
            <person name="Maru K."/>
            <person name="Matthews C."/>
            <person name="McCusker W."/>
            <person name="McDonough S."/>
            <person name="Mehta T."/>
            <person name="Meldrim J."/>
            <person name="Meneus L."/>
            <person name="Mihai O."/>
            <person name="Mihalev A."/>
            <person name="Mihova T."/>
            <person name="Mittelman R."/>
            <person name="Mlenga V."/>
            <person name="Montmayeur A."/>
            <person name="Mulrain L."/>
            <person name="Navidi A."/>
            <person name="Naylor J."/>
            <person name="Negash T."/>
            <person name="Nguyen T."/>
            <person name="Nguyen N."/>
            <person name="Nicol R."/>
            <person name="Norbu C."/>
            <person name="Norbu N."/>
            <person name="Novod N."/>
            <person name="O'Neill B."/>
            <person name="Osman S."/>
            <person name="Markiewicz E."/>
            <person name="Oyono O.L."/>
            <person name="Patti C."/>
            <person name="Phunkhang P."/>
            <person name="Pierre F."/>
            <person name="Priest M."/>
            <person name="Raghuraman S."/>
            <person name="Rege F."/>
            <person name="Reyes R."/>
            <person name="Rise C."/>
            <person name="Rogov P."/>
            <person name="Ross K."/>
            <person name="Ryan E."/>
            <person name="Settipalli S."/>
            <person name="Shea T."/>
            <person name="Sherpa N."/>
            <person name="Shi L."/>
            <person name="Shih D."/>
            <person name="Sparrow T."/>
            <person name="Spaulding J."/>
            <person name="Stalker J."/>
            <person name="Stange-Thomann N."/>
            <person name="Stavropoulos S."/>
            <person name="Stone C."/>
            <person name="Strader C."/>
            <person name="Tesfaye S."/>
            <person name="Thomson T."/>
            <person name="Thoulutsang Y."/>
            <person name="Thoulutsang D."/>
            <person name="Topham K."/>
            <person name="Topping I."/>
            <person name="Tsamla T."/>
            <person name="Vassiliev H."/>
            <person name="Vo A."/>
            <person name="Wangchuk T."/>
            <person name="Wangdi T."/>
            <person name="Weiand M."/>
            <person name="Wilkinson J."/>
            <person name="Wilson A."/>
            <person name="Yadav S."/>
            <person name="Young G."/>
            <person name="Yu Q."/>
            <person name="Zembek L."/>
            <person name="Zhong D."/>
            <person name="Zimmer A."/>
            <person name="Zwirko Z."/>
            <person name="Jaffe D.B."/>
            <person name="Alvarez P."/>
            <person name="Brockman W."/>
            <person name="Butler J."/>
            <person name="Chin C."/>
            <person name="Gnerre S."/>
            <person name="Grabherr M."/>
            <person name="Kleber M."/>
            <person name="Mauceli E."/>
            <person name="MacCallum I."/>
        </authorList>
    </citation>
    <scope>NUCLEOTIDE SEQUENCE [LARGE SCALE GENOMIC DNA]</scope>
    <source>
        <strain evidence="5">Tucson 14030-0811.24</strain>
    </source>
</reference>
<dbReference type="Pfam" id="PF03227">
    <property type="entry name" value="GILT"/>
    <property type="match status" value="1"/>
</dbReference>
<dbReference type="InParanoid" id="A0A0Q9X5N9"/>
<keyword evidence="5" id="KW-1185">Reference proteome</keyword>
<keyword evidence="3" id="KW-0812">Transmembrane</keyword>
<evidence type="ECO:0000313" key="5">
    <source>
        <dbReference type="Proteomes" id="UP000007798"/>
    </source>
</evidence>
<protein>
    <recommendedName>
        <fullName evidence="6">Thioredoxin-like fold domain-containing protein</fullName>
    </recommendedName>
</protein>
<dbReference type="EMBL" id="CH964289">
    <property type="protein sequence ID" value="KRG00338.1"/>
    <property type="molecule type" value="Genomic_DNA"/>
</dbReference>
<dbReference type="Proteomes" id="UP000007798">
    <property type="component" value="Unassembled WGS sequence"/>
</dbReference>
<dbReference type="InterPro" id="IPR004911">
    <property type="entry name" value="Interferon-induced_GILT"/>
</dbReference>
<proteinExistence type="inferred from homology"/>
<comment type="similarity">
    <text evidence="1">Belongs to the GILT family.</text>
</comment>
<evidence type="ECO:0000256" key="2">
    <source>
        <dbReference type="ARBA" id="ARBA00023180"/>
    </source>
</evidence>
<keyword evidence="3" id="KW-1133">Transmembrane helix</keyword>
<accession>A0A0Q9X5N9</accession>
<evidence type="ECO:0008006" key="6">
    <source>
        <dbReference type="Google" id="ProtNLM"/>
    </source>
</evidence>
<sequence length="234" mass="26044">MIAARKQRWAIIILVIFLIGLLLRIIFFNTTLMPLTESRASYRQIGMPVLVVVYYEALCPDSKFFITKQLLDTYKVAADIMEVQLVPYGKATTKEENGKLSFDCQHGALECQANVYHACAVESIGDPLVRIEVVTCMIRDNRFPKEAMLRCAEECGLEDKDRIQKCVDSSQGTALLKLNGEVTHALRPSITFIPTITIDGSQGRQPSILKNLLSEVCKAAGSSDLANKICKKNI</sequence>
<dbReference type="PANTHER" id="PTHR13234">
    <property type="entry name" value="GAMMA-INTERFERON INDUCIBLE LYSOSOMAL THIOL REDUCTASE GILT"/>
    <property type="match status" value="1"/>
</dbReference>
<keyword evidence="2" id="KW-0325">Glycoprotein</keyword>
<dbReference type="PANTHER" id="PTHR13234:SF71">
    <property type="entry name" value="GAMMA-INTERFERON-INDUCIBLE LYSOSOMAL THIOL REDUCTASE-LIKE PROTEIN"/>
    <property type="match status" value="1"/>
</dbReference>
<dbReference type="Gene3D" id="3.40.30.10">
    <property type="entry name" value="Glutaredoxin"/>
    <property type="match status" value="1"/>
</dbReference>
<dbReference type="AlphaFoldDB" id="A0A0Q9X5N9"/>
<dbReference type="GO" id="GO:0016671">
    <property type="term" value="F:oxidoreductase activity, acting on a sulfur group of donors, disulfide as acceptor"/>
    <property type="evidence" value="ECO:0007669"/>
    <property type="project" value="InterPro"/>
</dbReference>
<evidence type="ECO:0000256" key="3">
    <source>
        <dbReference type="SAM" id="Phobius"/>
    </source>
</evidence>
<organism evidence="4 5">
    <name type="scientific">Drosophila willistoni</name>
    <name type="common">Fruit fly</name>
    <dbReference type="NCBI Taxonomy" id="7260"/>
    <lineage>
        <taxon>Eukaryota</taxon>
        <taxon>Metazoa</taxon>
        <taxon>Ecdysozoa</taxon>
        <taxon>Arthropoda</taxon>
        <taxon>Hexapoda</taxon>
        <taxon>Insecta</taxon>
        <taxon>Pterygota</taxon>
        <taxon>Neoptera</taxon>
        <taxon>Endopterygota</taxon>
        <taxon>Diptera</taxon>
        <taxon>Brachycera</taxon>
        <taxon>Muscomorpha</taxon>
        <taxon>Ephydroidea</taxon>
        <taxon>Drosophilidae</taxon>
        <taxon>Drosophila</taxon>
        <taxon>Sophophora</taxon>
    </lineage>
</organism>
<dbReference type="KEGG" id="dwi:26529209"/>
<feature type="transmembrane region" description="Helical" evidence="3">
    <location>
        <begin position="9"/>
        <end position="28"/>
    </location>
</feature>
<dbReference type="SMR" id="A0A0Q9X5N9"/>
<keyword evidence="3" id="KW-0472">Membrane</keyword>
<dbReference type="OrthoDB" id="958254at2759"/>
<gene>
    <name evidence="4" type="primary">Dwil\GK27207</name>
    <name evidence="4" type="ORF">Dwil_GK27207</name>
</gene>
<dbReference type="FunCoup" id="A0A0Q9X5N9">
    <property type="interactions" value="28"/>
</dbReference>
<evidence type="ECO:0000256" key="1">
    <source>
        <dbReference type="ARBA" id="ARBA00005679"/>
    </source>
</evidence>